<sequence length="250" mass="27028">MSVTQDEFRDALLNPSQAVPGGLSDGAARPAGRRFNVYRNNVAVSLTEAMKEAFPVITRMLGTANMEGLAGLYLRAHPPSSPLMMHYGEHFPELLARTEQLSHLGYLPDVARLELALRRSYHAADAAPIDPQALALDPDRLLALRPTLAPAAQLVRSRWPIHALWLYNTRDGAPKPEPGAQDVLILRPEFDPEPHLLPPGGAALVQALQGGRTLGEAFYAATQEDPEHDLGASLTLLLAGGAITSFDAKR</sequence>
<dbReference type="GO" id="GO:0003677">
    <property type="term" value="F:DNA binding"/>
    <property type="evidence" value="ECO:0007669"/>
    <property type="project" value="UniProtKB-KW"/>
</dbReference>
<dbReference type="STRING" id="1227549.SAMN05444007_102261"/>
<keyword evidence="2" id="KW-0238">DNA-binding</keyword>
<dbReference type="AlphaFoldDB" id="A0A1H6TCI1"/>
<accession>A0A1H6TCI1</accession>
<evidence type="ECO:0000313" key="3">
    <source>
        <dbReference type="Proteomes" id="UP000199379"/>
    </source>
</evidence>
<reference evidence="2 3" key="1">
    <citation type="submission" date="2016-10" db="EMBL/GenBank/DDBJ databases">
        <authorList>
            <person name="de Groot N.N."/>
        </authorList>
    </citation>
    <scope>NUCLEOTIDE SEQUENCE [LARGE SCALE GENOMIC DNA]</scope>
    <source>
        <strain evidence="2 3">DSM 29340</strain>
    </source>
</reference>
<protein>
    <submittedName>
        <fullName evidence="2">Putative DNA-binding domain-containing protein</fullName>
    </submittedName>
</protein>
<keyword evidence="3" id="KW-1185">Reference proteome</keyword>
<name>A0A1H6TCI1_9RHOB</name>
<dbReference type="RefSeq" id="WP_092362679.1">
    <property type="nucleotide sequence ID" value="NZ_BMGV01000002.1"/>
</dbReference>
<dbReference type="Pfam" id="PF09836">
    <property type="entry name" value="DUF2063"/>
    <property type="match status" value="1"/>
</dbReference>
<dbReference type="Proteomes" id="UP000199379">
    <property type="component" value="Unassembled WGS sequence"/>
</dbReference>
<evidence type="ECO:0000313" key="2">
    <source>
        <dbReference type="EMBL" id="SEI74797.1"/>
    </source>
</evidence>
<feature type="domain" description="Putative DNA-binding" evidence="1">
    <location>
        <begin position="4"/>
        <end position="95"/>
    </location>
</feature>
<organism evidence="2 3">
    <name type="scientific">Cribrihabitans marinus</name>
    <dbReference type="NCBI Taxonomy" id="1227549"/>
    <lineage>
        <taxon>Bacteria</taxon>
        <taxon>Pseudomonadati</taxon>
        <taxon>Pseudomonadota</taxon>
        <taxon>Alphaproteobacteria</taxon>
        <taxon>Rhodobacterales</taxon>
        <taxon>Paracoccaceae</taxon>
        <taxon>Cribrihabitans</taxon>
    </lineage>
</organism>
<dbReference type="OrthoDB" id="4146344at2"/>
<dbReference type="InterPro" id="IPR018640">
    <property type="entry name" value="DUF2063"/>
</dbReference>
<dbReference type="EMBL" id="FNYD01000002">
    <property type="protein sequence ID" value="SEI74797.1"/>
    <property type="molecule type" value="Genomic_DNA"/>
</dbReference>
<gene>
    <name evidence="2" type="ORF">SAMN05444007_102261</name>
</gene>
<proteinExistence type="predicted"/>
<evidence type="ECO:0000259" key="1">
    <source>
        <dbReference type="Pfam" id="PF09836"/>
    </source>
</evidence>
<dbReference type="InterPro" id="IPR044922">
    <property type="entry name" value="DUF2063_N_sf"/>
</dbReference>
<dbReference type="Gene3D" id="1.10.150.690">
    <property type="entry name" value="DUF2063"/>
    <property type="match status" value="1"/>
</dbReference>